<sequence length="283" mass="31459">MSEKDGQGQVQGGWQEHETSQPLQGNFQQIQPQGLPDKKGNIGTVIGGSVFALIIGLLIGSGSAYLIGKQAQTDKDIQRIKRLTKAQEEAKEKDKGFITDGQSVQFTWTLKDLGLLSYTNDDGLGLTADQIVAAYGLASSAEYDGNQLILRWASSVRDKEQNIYFQFDEVDQNYYLRQVTVGDSFKEYRKEKETTDWSELSQEDLERLQTGDKETGKGGTALSEVLQKHPVPSEIVITTERDVDNKIVSNRLMAAATYKTEDGYQHLVFLGQRDGSFLYIGAD</sequence>
<dbReference type="Proteomes" id="UP001519349">
    <property type="component" value="Unassembled WGS sequence"/>
</dbReference>
<evidence type="ECO:0000256" key="1">
    <source>
        <dbReference type="SAM" id="MobiDB-lite"/>
    </source>
</evidence>
<keyword evidence="2" id="KW-0812">Transmembrane</keyword>
<evidence type="ECO:0000313" key="4">
    <source>
        <dbReference type="Proteomes" id="UP001519349"/>
    </source>
</evidence>
<keyword evidence="4" id="KW-1185">Reference proteome</keyword>
<reference evidence="3 4" key="1">
    <citation type="submission" date="2018-05" db="EMBL/GenBank/DDBJ databases">
        <title>Draft genome sequence of Streptococcus panodentis CCUG 70867T.</title>
        <authorList>
            <person name="Salva-Serra F."/>
            <person name="Mendez V."/>
            <person name="Jaen-Luchoro D."/>
            <person name="Gonzales-Siles L."/>
            <person name="Karlsson R."/>
            <person name="Engstrom-Jakobsson H."/>
            <person name="Busquets A."/>
            <person name="Gomila M."/>
            <person name="Pineiro-Iglesias B."/>
            <person name="Bennasar-Figueras A."/>
            <person name="Seeger M."/>
            <person name="Moore E."/>
        </authorList>
    </citation>
    <scope>NUCLEOTIDE SEQUENCE [LARGE SCALE GENOMIC DNA]</scope>
    <source>
        <strain evidence="3 4">CCUG 70867</strain>
    </source>
</reference>
<keyword evidence="2" id="KW-1133">Transmembrane helix</keyword>
<evidence type="ECO:0000313" key="3">
    <source>
        <dbReference type="EMBL" id="MBP2620693.1"/>
    </source>
</evidence>
<gene>
    <name evidence="3" type="ORF">DHL47_04940</name>
</gene>
<comment type="caution">
    <text evidence="3">The sequence shown here is derived from an EMBL/GenBank/DDBJ whole genome shotgun (WGS) entry which is preliminary data.</text>
</comment>
<protein>
    <submittedName>
        <fullName evidence="3">Uncharacterized protein</fullName>
    </submittedName>
</protein>
<evidence type="ECO:0000256" key="2">
    <source>
        <dbReference type="SAM" id="Phobius"/>
    </source>
</evidence>
<dbReference type="EMBL" id="QFAY01000008">
    <property type="protein sequence ID" value="MBP2620693.1"/>
    <property type="molecule type" value="Genomic_DNA"/>
</dbReference>
<organism evidence="3 4">
    <name type="scientific">Streptococcus panodentis</name>
    <dbReference type="NCBI Taxonomy" id="1581472"/>
    <lineage>
        <taxon>Bacteria</taxon>
        <taxon>Bacillati</taxon>
        <taxon>Bacillota</taxon>
        <taxon>Bacilli</taxon>
        <taxon>Lactobacillales</taxon>
        <taxon>Streptococcaceae</taxon>
        <taxon>Streptococcus</taxon>
    </lineage>
</organism>
<name>A0ABS5AVV3_9STRE</name>
<feature type="region of interest" description="Disordered" evidence="1">
    <location>
        <begin position="1"/>
        <end position="21"/>
    </location>
</feature>
<accession>A0ABS5AVV3</accession>
<keyword evidence="2" id="KW-0472">Membrane</keyword>
<dbReference type="RefSeq" id="WP_209551085.1">
    <property type="nucleotide sequence ID" value="NZ_QFAY01000008.1"/>
</dbReference>
<proteinExistence type="predicted"/>
<feature type="transmembrane region" description="Helical" evidence="2">
    <location>
        <begin position="42"/>
        <end position="67"/>
    </location>
</feature>